<feature type="region of interest" description="Disordered" evidence="7">
    <location>
        <begin position="129"/>
        <end position="182"/>
    </location>
</feature>
<dbReference type="OrthoDB" id="5296019at2"/>
<evidence type="ECO:0000256" key="1">
    <source>
        <dbReference type="ARBA" id="ARBA00004196"/>
    </source>
</evidence>
<name>A0A2T0M1L0_9PSEU</name>
<keyword evidence="2 5" id="KW-0813">Transport</keyword>
<evidence type="ECO:0000256" key="2">
    <source>
        <dbReference type="ARBA" id="ARBA00022448"/>
    </source>
</evidence>
<comment type="subcellular location">
    <subcellularLocation>
        <location evidence="1">Cell envelope</location>
    </subcellularLocation>
</comment>
<evidence type="ECO:0000256" key="6">
    <source>
        <dbReference type="SAM" id="Coils"/>
    </source>
</evidence>
<dbReference type="GO" id="GO:0046872">
    <property type="term" value="F:metal ion binding"/>
    <property type="evidence" value="ECO:0007669"/>
    <property type="project" value="UniProtKB-KW"/>
</dbReference>
<dbReference type="InterPro" id="IPR006127">
    <property type="entry name" value="ZnuA-like"/>
</dbReference>
<dbReference type="Proteomes" id="UP000238362">
    <property type="component" value="Unassembled WGS sequence"/>
</dbReference>
<evidence type="ECO:0000256" key="8">
    <source>
        <dbReference type="SAM" id="SignalP"/>
    </source>
</evidence>
<dbReference type="Gene3D" id="3.40.50.1980">
    <property type="entry name" value="Nitrogenase molybdenum iron protein domain"/>
    <property type="match status" value="2"/>
</dbReference>
<feature type="chain" id="PRO_5039004508" evidence="8">
    <location>
        <begin position="26"/>
        <end position="353"/>
    </location>
</feature>
<accession>A0A2T0M1L0</accession>
<dbReference type="AlphaFoldDB" id="A0A2T0M1L0"/>
<comment type="similarity">
    <text evidence="5">Belongs to the bacterial solute-binding protein 9 family.</text>
</comment>
<dbReference type="RefSeq" id="WP_106177574.1">
    <property type="nucleotide sequence ID" value="NZ_PVNH01000002.1"/>
</dbReference>
<dbReference type="InterPro" id="IPR050492">
    <property type="entry name" value="Bact_metal-bind_prot9"/>
</dbReference>
<keyword evidence="4 8" id="KW-0732">Signal</keyword>
<proteinExistence type="inferred from homology"/>
<dbReference type="PANTHER" id="PTHR42953">
    <property type="entry name" value="HIGH-AFFINITY ZINC UPTAKE SYSTEM PROTEIN ZNUA-RELATED"/>
    <property type="match status" value="1"/>
</dbReference>
<dbReference type="PROSITE" id="PS51257">
    <property type="entry name" value="PROKAR_LIPOPROTEIN"/>
    <property type="match status" value="1"/>
</dbReference>
<dbReference type="GO" id="GO:0030001">
    <property type="term" value="P:metal ion transport"/>
    <property type="evidence" value="ECO:0007669"/>
    <property type="project" value="InterPro"/>
</dbReference>
<keyword evidence="10" id="KW-1185">Reference proteome</keyword>
<dbReference type="PANTHER" id="PTHR42953:SF1">
    <property type="entry name" value="METAL-BINDING PROTEIN HI_0362-RELATED"/>
    <property type="match status" value="1"/>
</dbReference>
<dbReference type="EMBL" id="PVNH01000002">
    <property type="protein sequence ID" value="PRX50494.1"/>
    <property type="molecule type" value="Genomic_DNA"/>
</dbReference>
<keyword evidence="6" id="KW-0175">Coiled coil</keyword>
<sequence>MNSPRTRRLLTTMSLLGVTALVVTACGGDGAAGGADAGADGKVSVVASTDVWGSVVSAVGGDRVEVKSLIDAAAGDPHSYEATAEDVADVQSADLVLYNGGGYDDFFSKLAEQASGVPAIVAVEAAGHEAAGEGGHAEEPAHAEESHAEESHTEEGHAEEGHAEESHAEEDPHGHGHGGANEHIWYDLPAVAEVAEAVADRLGELDSGGAQQFTANAEDFTQRIDDLRAEVERIGTEHPGAQVIATEPVAHYLMEAAGLEDVTPPEFSEAIEEETDVPVAAQDAVRRLVEGGQLAAVINNEQTATPVTENLVTTARDAGVPVVNVTETLPEGETSYIAWMTGQVNALSEAVGS</sequence>
<evidence type="ECO:0000256" key="7">
    <source>
        <dbReference type="SAM" id="MobiDB-lite"/>
    </source>
</evidence>
<dbReference type="Pfam" id="PF01297">
    <property type="entry name" value="ZnuA"/>
    <property type="match status" value="1"/>
</dbReference>
<dbReference type="SUPFAM" id="SSF53807">
    <property type="entry name" value="Helical backbone' metal receptor"/>
    <property type="match status" value="1"/>
</dbReference>
<keyword evidence="3" id="KW-0479">Metal-binding</keyword>
<evidence type="ECO:0000256" key="3">
    <source>
        <dbReference type="ARBA" id="ARBA00022723"/>
    </source>
</evidence>
<protein>
    <submittedName>
        <fullName evidence="9">Zinc/manganese transport system substrate-binding protein</fullName>
    </submittedName>
</protein>
<dbReference type="InterPro" id="IPR006128">
    <property type="entry name" value="Lipoprotein_PsaA-like"/>
</dbReference>
<evidence type="ECO:0000256" key="5">
    <source>
        <dbReference type="RuleBase" id="RU003512"/>
    </source>
</evidence>
<dbReference type="GO" id="GO:0030313">
    <property type="term" value="C:cell envelope"/>
    <property type="evidence" value="ECO:0007669"/>
    <property type="project" value="UniProtKB-SubCell"/>
</dbReference>
<feature type="compositionally biased region" description="Basic and acidic residues" evidence="7">
    <location>
        <begin position="129"/>
        <end position="174"/>
    </location>
</feature>
<feature type="coiled-coil region" evidence="6">
    <location>
        <begin position="210"/>
        <end position="237"/>
    </location>
</feature>
<gene>
    <name evidence="9" type="ORF">B0I33_102616</name>
</gene>
<feature type="signal peptide" evidence="8">
    <location>
        <begin position="1"/>
        <end position="25"/>
    </location>
</feature>
<evidence type="ECO:0000256" key="4">
    <source>
        <dbReference type="ARBA" id="ARBA00022729"/>
    </source>
</evidence>
<evidence type="ECO:0000313" key="9">
    <source>
        <dbReference type="EMBL" id="PRX50494.1"/>
    </source>
</evidence>
<evidence type="ECO:0000313" key="10">
    <source>
        <dbReference type="Proteomes" id="UP000238362"/>
    </source>
</evidence>
<dbReference type="PRINTS" id="PR00690">
    <property type="entry name" value="ADHESNFAMILY"/>
</dbReference>
<organism evidence="9 10">
    <name type="scientific">Prauserella shujinwangii</name>
    <dbReference type="NCBI Taxonomy" id="1453103"/>
    <lineage>
        <taxon>Bacteria</taxon>
        <taxon>Bacillati</taxon>
        <taxon>Actinomycetota</taxon>
        <taxon>Actinomycetes</taxon>
        <taxon>Pseudonocardiales</taxon>
        <taxon>Pseudonocardiaceae</taxon>
        <taxon>Prauserella</taxon>
    </lineage>
</organism>
<comment type="caution">
    <text evidence="9">The sequence shown here is derived from an EMBL/GenBank/DDBJ whole genome shotgun (WGS) entry which is preliminary data.</text>
</comment>
<dbReference type="GO" id="GO:0007155">
    <property type="term" value="P:cell adhesion"/>
    <property type="evidence" value="ECO:0007669"/>
    <property type="project" value="InterPro"/>
</dbReference>
<reference evidence="9 10" key="1">
    <citation type="submission" date="2018-03" db="EMBL/GenBank/DDBJ databases">
        <title>Genomic Encyclopedia of Type Strains, Phase III (KMG-III): the genomes of soil and plant-associated and newly described type strains.</title>
        <authorList>
            <person name="Whitman W."/>
        </authorList>
    </citation>
    <scope>NUCLEOTIDE SEQUENCE [LARGE SCALE GENOMIC DNA]</scope>
    <source>
        <strain evidence="9 10">CGMCC 4.7125</strain>
    </source>
</reference>